<reference evidence="2 3" key="1">
    <citation type="submission" date="2020-08" db="EMBL/GenBank/DDBJ databases">
        <title>Sequencing the genomes of 1000 actinobacteria strains.</title>
        <authorList>
            <person name="Klenk H.-P."/>
        </authorList>
    </citation>
    <scope>NUCLEOTIDE SEQUENCE [LARGE SCALE GENOMIC DNA]</scope>
    <source>
        <strain evidence="2 3">DSM 41530</strain>
    </source>
</reference>
<sequence>MDGAALSRFLSRENVQAAEVNQPARATRRERGKADAVDAEAAAHTVLSGRTVGAVRRRR</sequence>
<evidence type="ECO:0000313" key="3">
    <source>
        <dbReference type="Proteomes" id="UP000530530"/>
    </source>
</evidence>
<evidence type="ECO:0008006" key="4">
    <source>
        <dbReference type="Google" id="ProtNLM"/>
    </source>
</evidence>
<name>A0ABR6M0C9_9ACTN</name>
<gene>
    <name evidence="2" type="ORF">BJY27_008414</name>
</gene>
<evidence type="ECO:0000313" key="2">
    <source>
        <dbReference type="EMBL" id="MBB4787367.1"/>
    </source>
</evidence>
<feature type="region of interest" description="Disordered" evidence="1">
    <location>
        <begin position="18"/>
        <end position="42"/>
    </location>
</feature>
<keyword evidence="3" id="KW-1185">Reference proteome</keyword>
<evidence type="ECO:0000256" key="1">
    <source>
        <dbReference type="SAM" id="MobiDB-lite"/>
    </source>
</evidence>
<feature type="compositionally biased region" description="Basic and acidic residues" evidence="1">
    <location>
        <begin position="27"/>
        <end position="36"/>
    </location>
</feature>
<proteinExistence type="predicted"/>
<dbReference type="EMBL" id="JACHNG010000002">
    <property type="protein sequence ID" value="MBB4787367.1"/>
    <property type="molecule type" value="Genomic_DNA"/>
</dbReference>
<comment type="caution">
    <text evidence="2">The sequence shown here is derived from an EMBL/GenBank/DDBJ whole genome shotgun (WGS) entry which is preliminary data.</text>
</comment>
<dbReference type="Proteomes" id="UP000530530">
    <property type="component" value="Unassembled WGS sequence"/>
</dbReference>
<protein>
    <recommendedName>
        <fullName evidence="4">Transposase</fullName>
    </recommendedName>
</protein>
<accession>A0ABR6M0C9</accession>
<organism evidence="2 3">
    <name type="scientific">Streptomyces rapamycinicus</name>
    <dbReference type="NCBI Taxonomy" id="1226757"/>
    <lineage>
        <taxon>Bacteria</taxon>
        <taxon>Bacillati</taxon>
        <taxon>Actinomycetota</taxon>
        <taxon>Actinomycetes</taxon>
        <taxon>Kitasatosporales</taxon>
        <taxon>Streptomycetaceae</taxon>
        <taxon>Streptomyces</taxon>
        <taxon>Streptomyces violaceusniger group</taxon>
    </lineage>
</organism>
<dbReference type="RefSeq" id="WP_148717910.1">
    <property type="nucleotide sequence ID" value="NZ_CP157811.1"/>
</dbReference>